<dbReference type="EMBL" id="MCFH01000029">
    <property type="protein sequence ID" value="ORX47917.1"/>
    <property type="molecule type" value="Genomic_DNA"/>
</dbReference>
<keyword evidence="1" id="KW-1133">Transmembrane helix</keyword>
<evidence type="ECO:0000313" key="3">
    <source>
        <dbReference type="Proteomes" id="UP000193719"/>
    </source>
</evidence>
<feature type="transmembrane region" description="Helical" evidence="1">
    <location>
        <begin position="225"/>
        <end position="248"/>
    </location>
</feature>
<organism evidence="2 3">
    <name type="scientific">Piromyces finnis</name>
    <dbReference type="NCBI Taxonomy" id="1754191"/>
    <lineage>
        <taxon>Eukaryota</taxon>
        <taxon>Fungi</taxon>
        <taxon>Fungi incertae sedis</taxon>
        <taxon>Chytridiomycota</taxon>
        <taxon>Chytridiomycota incertae sedis</taxon>
        <taxon>Neocallimastigomycetes</taxon>
        <taxon>Neocallimastigales</taxon>
        <taxon>Neocallimastigaceae</taxon>
        <taxon>Piromyces</taxon>
    </lineage>
</organism>
<dbReference type="AlphaFoldDB" id="A0A1Y1V5S2"/>
<sequence>MGNFDLINKQRNSISGSEYNKTNDETGTCSTTYATVLIGIYKRFKDTFFFSYIIQFILVYLMYMNVGNGHYWKVLFYASLFGLIASVIENFTLAYECSEKYISLIDNSAPTYLIVEVFWILTEYSIPYLNLIKMKAIAKSKVAKTITYVIYALFIPFAIARLCIGYSRMKKRYLDDDTIQVLHGFAFLIMGVADLICTVFIIIFINKYNDRSSTHGNDLTDHIQQSSYTILITVDVVSLLLSVLYIFVTFFNTKNDEKKLGGLFSNDSVLPFHCLKSVFLLILATDALLFKYGASNNTSLRNSSENVTTNNINESSFRNTNKSRISTYKPNESSIGHLNSSTIRSPKVVSMSAFGYNPSNDIYSQTSNSRESIENLNNSRMPLNSESPNEIDIRPCPSEQFGFLHHGEYNELIFKDNQMQMKY</sequence>
<name>A0A1Y1V5S2_9FUNG</name>
<keyword evidence="1" id="KW-0472">Membrane</keyword>
<evidence type="ECO:0000313" key="2">
    <source>
        <dbReference type="EMBL" id="ORX47917.1"/>
    </source>
</evidence>
<evidence type="ECO:0000256" key="1">
    <source>
        <dbReference type="SAM" id="Phobius"/>
    </source>
</evidence>
<dbReference type="Proteomes" id="UP000193719">
    <property type="component" value="Unassembled WGS sequence"/>
</dbReference>
<keyword evidence="3" id="KW-1185">Reference proteome</keyword>
<gene>
    <name evidence="2" type="ORF">BCR36DRAFT_584617</name>
</gene>
<feature type="transmembrane region" description="Helical" evidence="1">
    <location>
        <begin position="75"/>
        <end position="97"/>
    </location>
</feature>
<reference evidence="2 3" key="1">
    <citation type="submission" date="2016-08" db="EMBL/GenBank/DDBJ databases">
        <title>Genomes of anaerobic fungi encode conserved fungal cellulosomes for biomass hydrolysis.</title>
        <authorList>
            <consortium name="DOE Joint Genome Institute"/>
            <person name="Haitjema C.H."/>
            <person name="Gilmore S.P."/>
            <person name="Henske J.K."/>
            <person name="Solomon K.V."/>
            <person name="De Groot R."/>
            <person name="Kuo A."/>
            <person name="Mondo S.J."/>
            <person name="Salamov A.A."/>
            <person name="Labutti K."/>
            <person name="Zhao Z."/>
            <person name="Chiniquy J."/>
            <person name="Barry K."/>
            <person name="Brewer H.M."/>
            <person name="Purvine S.O."/>
            <person name="Wright A.T."/>
            <person name="Boxma B."/>
            <person name="Van Alen T."/>
            <person name="Hackstein J.H."/>
            <person name="Baker S.E."/>
            <person name="Grigoriev I.V."/>
            <person name="O'Malley M.A."/>
        </authorList>
    </citation>
    <scope>NUCLEOTIDE SEQUENCE [LARGE SCALE GENOMIC DNA]</scope>
    <source>
        <strain evidence="3">finn</strain>
    </source>
</reference>
<reference evidence="2 3" key="2">
    <citation type="submission" date="2016-08" db="EMBL/GenBank/DDBJ databases">
        <title>Pervasive Adenine N6-methylation of Active Genes in Fungi.</title>
        <authorList>
            <consortium name="DOE Joint Genome Institute"/>
            <person name="Mondo S.J."/>
            <person name="Dannebaum R.O."/>
            <person name="Kuo R.C."/>
            <person name="Labutti K."/>
            <person name="Haridas S."/>
            <person name="Kuo A."/>
            <person name="Salamov A."/>
            <person name="Ahrendt S.R."/>
            <person name="Lipzen A."/>
            <person name="Sullivan W."/>
            <person name="Andreopoulos W.B."/>
            <person name="Clum A."/>
            <person name="Lindquist E."/>
            <person name="Daum C."/>
            <person name="Ramamoorthy G.K."/>
            <person name="Gryganskyi A."/>
            <person name="Culley D."/>
            <person name="Magnuson J.K."/>
            <person name="James T.Y."/>
            <person name="O'Malley M.A."/>
            <person name="Stajich J.E."/>
            <person name="Spatafora J.W."/>
            <person name="Visel A."/>
            <person name="Grigoriev I.V."/>
        </authorList>
    </citation>
    <scope>NUCLEOTIDE SEQUENCE [LARGE SCALE GENOMIC DNA]</scope>
    <source>
        <strain evidence="3">finn</strain>
    </source>
</reference>
<feature type="transmembrane region" description="Helical" evidence="1">
    <location>
        <begin position="269"/>
        <end position="290"/>
    </location>
</feature>
<accession>A0A1Y1V5S2</accession>
<feature type="transmembrane region" description="Helical" evidence="1">
    <location>
        <begin position="109"/>
        <end position="126"/>
    </location>
</feature>
<keyword evidence="1" id="KW-0812">Transmembrane</keyword>
<comment type="caution">
    <text evidence="2">The sequence shown here is derived from an EMBL/GenBank/DDBJ whole genome shotgun (WGS) entry which is preliminary data.</text>
</comment>
<proteinExistence type="predicted"/>
<protein>
    <submittedName>
        <fullName evidence="2">Uncharacterized protein</fullName>
    </submittedName>
</protein>
<dbReference type="OrthoDB" id="10493588at2759"/>
<feature type="transmembrane region" description="Helical" evidence="1">
    <location>
        <begin position="47"/>
        <end position="63"/>
    </location>
</feature>
<feature type="transmembrane region" description="Helical" evidence="1">
    <location>
        <begin position="146"/>
        <end position="164"/>
    </location>
</feature>
<feature type="transmembrane region" description="Helical" evidence="1">
    <location>
        <begin position="185"/>
        <end position="205"/>
    </location>
</feature>